<dbReference type="Pfam" id="PF00293">
    <property type="entry name" value="NUDIX"/>
    <property type="match status" value="1"/>
</dbReference>
<dbReference type="SUPFAM" id="SSF55811">
    <property type="entry name" value="Nudix"/>
    <property type="match status" value="1"/>
</dbReference>
<evidence type="ECO:0000313" key="5">
    <source>
        <dbReference type="EMBL" id="KXB58237.1"/>
    </source>
</evidence>
<reference evidence="5 6" key="1">
    <citation type="submission" date="2016-01" db="EMBL/GenBank/DDBJ databases">
        <authorList>
            <person name="Mitreva M."/>
            <person name="Pepin K.H."/>
            <person name="Mihindukulasuriya K.A."/>
            <person name="Fulton R."/>
            <person name="Fronick C."/>
            <person name="O'Laughlin M."/>
            <person name="Miner T."/>
            <person name="Herter B."/>
            <person name="Rosa B.A."/>
            <person name="Cordes M."/>
            <person name="Tomlinson C."/>
            <person name="Wollam A."/>
            <person name="Palsikar V.B."/>
            <person name="Mardis E.R."/>
            <person name="Wilson R.K."/>
        </authorList>
    </citation>
    <scope>NUCLEOTIDE SEQUENCE [LARGE SCALE GENOMIC DNA]</scope>
    <source>
        <strain evidence="5 6">KA00071</strain>
    </source>
</reference>
<dbReference type="Gene3D" id="3.90.79.10">
    <property type="entry name" value="Nucleoside Triphosphate Pyrophosphohydrolase"/>
    <property type="match status" value="1"/>
</dbReference>
<protein>
    <submittedName>
        <fullName evidence="5">Hydrolase, NUDIX family</fullName>
    </submittedName>
</protein>
<dbReference type="PROSITE" id="PS51462">
    <property type="entry name" value="NUDIX"/>
    <property type="match status" value="1"/>
</dbReference>
<accession>A0ABR5TM53</accession>
<sequence>MIWKNTSCNNMKDLEEKTITKEKIYCGKVINLEVHEVLLPDKTKSTREILKHNGAVAILALTKKNEVLFVQQYRKAIEQVTLEIPAGKIDKDEEREKAAIRELKEETGYSVKREDLKKICDTHVALGYSSEMITIYFVKDLEIESKEELSLDDDEFLNLKKIEINQVFNKLDNNKFTDSKTIIALQWLRGQMNGHI</sequence>
<dbReference type="InterPro" id="IPR020476">
    <property type="entry name" value="Nudix_hydrolase"/>
</dbReference>
<feature type="domain" description="Nudix hydrolase" evidence="4">
    <location>
        <begin position="50"/>
        <end position="184"/>
    </location>
</feature>
<dbReference type="InterPro" id="IPR015797">
    <property type="entry name" value="NUDIX_hydrolase-like_dom_sf"/>
</dbReference>
<dbReference type="Proteomes" id="UP000070467">
    <property type="component" value="Unassembled WGS sequence"/>
</dbReference>
<evidence type="ECO:0000256" key="3">
    <source>
        <dbReference type="RuleBase" id="RU003476"/>
    </source>
</evidence>
<dbReference type="InterPro" id="IPR000086">
    <property type="entry name" value="NUDIX_hydrolase_dom"/>
</dbReference>
<evidence type="ECO:0000313" key="6">
    <source>
        <dbReference type="Proteomes" id="UP000070467"/>
    </source>
</evidence>
<dbReference type="PROSITE" id="PS00893">
    <property type="entry name" value="NUDIX_BOX"/>
    <property type="match status" value="1"/>
</dbReference>
<proteinExistence type="inferred from homology"/>
<organism evidence="5 6">
    <name type="scientific">Gemelliphila asaccharolytica</name>
    <dbReference type="NCBI Taxonomy" id="502393"/>
    <lineage>
        <taxon>Bacteria</taxon>
        <taxon>Bacillati</taxon>
        <taxon>Bacillota</taxon>
        <taxon>Bacilli</taxon>
        <taxon>Bacillales</taxon>
        <taxon>Gemellaceae</taxon>
        <taxon>Gemelliphila</taxon>
    </lineage>
</organism>
<evidence type="ECO:0000259" key="4">
    <source>
        <dbReference type="PROSITE" id="PS51462"/>
    </source>
</evidence>
<evidence type="ECO:0000256" key="1">
    <source>
        <dbReference type="ARBA" id="ARBA00001946"/>
    </source>
</evidence>
<dbReference type="GO" id="GO:0016787">
    <property type="term" value="F:hydrolase activity"/>
    <property type="evidence" value="ECO:0007669"/>
    <property type="project" value="UniProtKB-KW"/>
</dbReference>
<keyword evidence="6" id="KW-1185">Reference proteome</keyword>
<comment type="caution">
    <text evidence="5">The sequence shown here is derived from an EMBL/GenBank/DDBJ whole genome shotgun (WGS) entry which is preliminary data.</text>
</comment>
<name>A0ABR5TM53_9BACL</name>
<dbReference type="PANTHER" id="PTHR11839:SF18">
    <property type="entry name" value="NUDIX HYDROLASE DOMAIN-CONTAINING PROTEIN"/>
    <property type="match status" value="1"/>
</dbReference>
<evidence type="ECO:0000256" key="2">
    <source>
        <dbReference type="ARBA" id="ARBA00022801"/>
    </source>
</evidence>
<dbReference type="PANTHER" id="PTHR11839">
    <property type="entry name" value="UDP/ADP-SUGAR PYROPHOSPHATASE"/>
    <property type="match status" value="1"/>
</dbReference>
<keyword evidence="2 3" id="KW-0378">Hydrolase</keyword>
<dbReference type="EMBL" id="LSDB01000019">
    <property type="protein sequence ID" value="KXB58237.1"/>
    <property type="molecule type" value="Genomic_DNA"/>
</dbReference>
<dbReference type="PRINTS" id="PR00502">
    <property type="entry name" value="NUDIXFAMILY"/>
</dbReference>
<dbReference type="InterPro" id="IPR020084">
    <property type="entry name" value="NUDIX_hydrolase_CS"/>
</dbReference>
<comment type="cofactor">
    <cofactor evidence="1">
        <name>Mg(2+)</name>
        <dbReference type="ChEBI" id="CHEBI:18420"/>
    </cofactor>
</comment>
<gene>
    <name evidence="5" type="ORF">HMPREF1871_00573</name>
</gene>
<comment type="similarity">
    <text evidence="3">Belongs to the Nudix hydrolase family.</text>
</comment>
<dbReference type="CDD" id="cd03424">
    <property type="entry name" value="NUDIX_ADPRase_Nudt5_UGPPase_Nudt14"/>
    <property type="match status" value="1"/>
</dbReference>